<dbReference type="RefSeq" id="WP_377282343.1">
    <property type="nucleotide sequence ID" value="NZ_JBHRSI010000006.1"/>
</dbReference>
<keyword evidence="2" id="KW-1185">Reference proteome</keyword>
<evidence type="ECO:0000313" key="2">
    <source>
        <dbReference type="Proteomes" id="UP001597237"/>
    </source>
</evidence>
<sequence length="144" mass="15338">MTPKVPEVLGEIAGLIGRSLVPGGDPAEKAAHLGLSAMLLGLAAQRWDGMAHALVEENRAIRPILARGADLLGEGRWRALSQTTDEDFRISALEKANSELRGALLALHEAVETAQGEAARELEGLIWAELRASTERRMVAGSPV</sequence>
<accession>A0ABW4MXG2</accession>
<dbReference type="EMBL" id="JBHUEY010000001">
    <property type="protein sequence ID" value="MFD1782669.1"/>
    <property type="molecule type" value="Genomic_DNA"/>
</dbReference>
<comment type="caution">
    <text evidence="1">The sequence shown here is derived from an EMBL/GenBank/DDBJ whole genome shotgun (WGS) entry which is preliminary data.</text>
</comment>
<evidence type="ECO:0000313" key="1">
    <source>
        <dbReference type="EMBL" id="MFD1782669.1"/>
    </source>
</evidence>
<organism evidence="1 2">
    <name type="scientific">Phenylobacterium terrae</name>
    <dbReference type="NCBI Taxonomy" id="2665495"/>
    <lineage>
        <taxon>Bacteria</taxon>
        <taxon>Pseudomonadati</taxon>
        <taxon>Pseudomonadota</taxon>
        <taxon>Alphaproteobacteria</taxon>
        <taxon>Caulobacterales</taxon>
        <taxon>Caulobacteraceae</taxon>
        <taxon>Phenylobacterium</taxon>
    </lineage>
</organism>
<dbReference type="Proteomes" id="UP001597237">
    <property type="component" value="Unassembled WGS sequence"/>
</dbReference>
<reference evidence="2" key="1">
    <citation type="journal article" date="2019" name="Int. J. Syst. Evol. Microbiol.">
        <title>The Global Catalogue of Microorganisms (GCM) 10K type strain sequencing project: providing services to taxonomists for standard genome sequencing and annotation.</title>
        <authorList>
            <consortium name="The Broad Institute Genomics Platform"/>
            <consortium name="The Broad Institute Genome Sequencing Center for Infectious Disease"/>
            <person name="Wu L."/>
            <person name="Ma J."/>
        </authorList>
    </citation>
    <scope>NUCLEOTIDE SEQUENCE [LARGE SCALE GENOMIC DNA]</scope>
    <source>
        <strain evidence="2">DFY28</strain>
    </source>
</reference>
<gene>
    <name evidence="1" type="ORF">ACFSC0_04625</name>
</gene>
<name>A0ABW4MXG2_9CAUL</name>
<protein>
    <submittedName>
        <fullName evidence="1">Uncharacterized protein</fullName>
    </submittedName>
</protein>
<proteinExistence type="predicted"/>